<dbReference type="Proteomes" id="UP000065521">
    <property type="component" value="Unassembled WGS sequence"/>
</dbReference>
<dbReference type="PANTHER" id="PTHR33420">
    <property type="entry name" value="FIMBRIAL SUBUNIT ELFA-RELATED"/>
    <property type="match status" value="1"/>
</dbReference>
<dbReference type="Gene3D" id="2.60.40.1090">
    <property type="entry name" value="Fimbrial-type adhesion domain"/>
    <property type="match status" value="1"/>
</dbReference>
<dbReference type="PANTHER" id="PTHR33420:SF3">
    <property type="entry name" value="FIMBRIAL SUBUNIT ELFA"/>
    <property type="match status" value="1"/>
</dbReference>
<gene>
    <name evidence="5" type="ORF">WI38_33870</name>
</gene>
<dbReference type="RefSeq" id="WP_059638489.1">
    <property type="nucleotide sequence ID" value="NZ_CP013369.1"/>
</dbReference>
<protein>
    <submittedName>
        <fullName evidence="5">Fimbrial protein</fullName>
    </submittedName>
</protein>
<dbReference type="GO" id="GO:0009289">
    <property type="term" value="C:pilus"/>
    <property type="evidence" value="ECO:0007669"/>
    <property type="project" value="UniProtKB-SubCell"/>
</dbReference>
<evidence type="ECO:0000256" key="2">
    <source>
        <dbReference type="ARBA" id="ARBA00006671"/>
    </source>
</evidence>
<evidence type="ECO:0000256" key="4">
    <source>
        <dbReference type="ARBA" id="ARBA00023263"/>
    </source>
</evidence>
<evidence type="ECO:0000313" key="6">
    <source>
        <dbReference type="Proteomes" id="UP000065521"/>
    </source>
</evidence>
<sequence length="176" mass="17803">MKRKIAFGALFSALALPMAAHATDGTITFNGAIEAQTCTISVNGGDKDATVQLPTVSASTLAAKGQTAGATNFTIALSECSGKATQVRAFFEAGPNVDGTSGNLNNTNGAATNVQVQLLNADGVALKAGDESQRSYAATTLSNGAATMIYGAQYYATGASTAGDVRTSVTYAIDYL</sequence>
<comment type="similarity">
    <text evidence="2">Belongs to the fimbrial protein family.</text>
</comment>
<evidence type="ECO:0000256" key="3">
    <source>
        <dbReference type="ARBA" id="ARBA00022729"/>
    </source>
</evidence>
<dbReference type="InterPro" id="IPR050263">
    <property type="entry name" value="Bact_Fimbrial_Adh_Pro"/>
</dbReference>
<dbReference type="InterPro" id="IPR036937">
    <property type="entry name" value="Adhesion_dom_fimbrial_sf"/>
</dbReference>
<dbReference type="EMBL" id="LOTN01000080">
    <property type="protein sequence ID" value="KUZ80270.1"/>
    <property type="molecule type" value="Genomic_DNA"/>
</dbReference>
<dbReference type="GO" id="GO:0043709">
    <property type="term" value="P:cell adhesion involved in single-species biofilm formation"/>
    <property type="evidence" value="ECO:0007669"/>
    <property type="project" value="TreeGrafter"/>
</dbReference>
<comment type="subcellular location">
    <subcellularLocation>
        <location evidence="1">Fimbrium</location>
    </subcellularLocation>
</comment>
<name>A0A102IHJ9_9BURK</name>
<dbReference type="InterPro" id="IPR039458">
    <property type="entry name" value="FimA-like"/>
</dbReference>
<evidence type="ECO:0000256" key="1">
    <source>
        <dbReference type="ARBA" id="ARBA00004561"/>
    </source>
</evidence>
<dbReference type="Pfam" id="PF16970">
    <property type="entry name" value="FimA"/>
    <property type="match status" value="1"/>
</dbReference>
<keyword evidence="4" id="KW-0281">Fimbrium</keyword>
<dbReference type="SUPFAM" id="SSF49401">
    <property type="entry name" value="Bacterial adhesins"/>
    <property type="match status" value="1"/>
</dbReference>
<accession>A0A102IHJ9</accession>
<organism evidence="5 6">
    <name type="scientific">Burkholderia ubonensis</name>
    <dbReference type="NCBI Taxonomy" id="101571"/>
    <lineage>
        <taxon>Bacteria</taxon>
        <taxon>Pseudomonadati</taxon>
        <taxon>Pseudomonadota</taxon>
        <taxon>Betaproteobacteria</taxon>
        <taxon>Burkholderiales</taxon>
        <taxon>Burkholderiaceae</taxon>
        <taxon>Burkholderia</taxon>
        <taxon>Burkholderia cepacia complex</taxon>
    </lineage>
</organism>
<comment type="caution">
    <text evidence="5">The sequence shown here is derived from an EMBL/GenBank/DDBJ whole genome shotgun (WGS) entry which is preliminary data.</text>
</comment>
<keyword evidence="3" id="KW-0732">Signal</keyword>
<reference evidence="5 6" key="1">
    <citation type="submission" date="2015-11" db="EMBL/GenBank/DDBJ databases">
        <title>Expanding the genomic diversity of Burkholderia species for the development of highly accurate diagnostics.</title>
        <authorList>
            <person name="Sahl J."/>
            <person name="Keim P."/>
            <person name="Wagner D."/>
        </authorList>
    </citation>
    <scope>NUCLEOTIDE SEQUENCE [LARGE SCALE GENOMIC DNA]</scope>
    <source>
        <strain evidence="5 6">RF32-BP4</strain>
    </source>
</reference>
<dbReference type="AlphaFoldDB" id="A0A102IHJ9"/>
<dbReference type="InterPro" id="IPR008966">
    <property type="entry name" value="Adhesion_dom_sf"/>
</dbReference>
<evidence type="ECO:0000313" key="5">
    <source>
        <dbReference type="EMBL" id="KUZ80270.1"/>
    </source>
</evidence>
<proteinExistence type="inferred from homology"/>